<dbReference type="AlphaFoldDB" id="A0A1G7GRK2"/>
<evidence type="ECO:0000313" key="2">
    <source>
        <dbReference type="EMBL" id="SDE90673.1"/>
    </source>
</evidence>
<feature type="domain" description="Lipid/polyisoprenoid-binding YceI-like" evidence="1">
    <location>
        <begin position="45"/>
        <end position="220"/>
    </location>
</feature>
<dbReference type="OrthoDB" id="951410at2"/>
<sequence>MKKSILNIALVAFVTLGAVSCKDAKKEDASTPIEEAAEATDMATKYTVDTATSKISWKGEKPTGSHNGFIKISSGELAVADKNVQAGNFVIDMNSIVSEDLDGDMKNNLEAHLKGTVEGKEGDFFNVGEYPNATFELTGIEGENGTVTVKGNLTIKDKTNAIEFPATVSFPGDTMLLKSETFTIDRTKWGVNYGSKSIFGDLGDKFINDDIELTVELHATK</sequence>
<evidence type="ECO:0000313" key="3">
    <source>
        <dbReference type="Proteomes" id="UP000199321"/>
    </source>
</evidence>
<dbReference type="SMART" id="SM00867">
    <property type="entry name" value="YceI"/>
    <property type="match status" value="1"/>
</dbReference>
<dbReference type="PROSITE" id="PS51257">
    <property type="entry name" value="PROKAR_LIPOPROTEIN"/>
    <property type="match status" value="1"/>
</dbReference>
<dbReference type="RefSeq" id="WP_093144414.1">
    <property type="nucleotide sequence ID" value="NZ_BMWO01000003.1"/>
</dbReference>
<gene>
    <name evidence="2" type="ORF">SAMN05421855_103291</name>
</gene>
<reference evidence="2 3" key="1">
    <citation type="submission" date="2016-10" db="EMBL/GenBank/DDBJ databases">
        <authorList>
            <person name="de Groot N.N."/>
        </authorList>
    </citation>
    <scope>NUCLEOTIDE SEQUENCE [LARGE SCALE GENOMIC DNA]</scope>
    <source>
        <strain evidence="2 3">DSM 16195</strain>
    </source>
</reference>
<dbReference type="Proteomes" id="UP000199321">
    <property type="component" value="Unassembled WGS sequence"/>
</dbReference>
<dbReference type="Pfam" id="PF04264">
    <property type="entry name" value="YceI"/>
    <property type="match status" value="1"/>
</dbReference>
<dbReference type="InterPro" id="IPR036761">
    <property type="entry name" value="TTHA0802/YceI-like_sf"/>
</dbReference>
<accession>A0A1G7GRK2</accession>
<dbReference type="PANTHER" id="PTHR34406:SF1">
    <property type="entry name" value="PROTEIN YCEI"/>
    <property type="match status" value="1"/>
</dbReference>
<dbReference type="STRING" id="227084.SAMN05421855_103291"/>
<evidence type="ECO:0000259" key="1">
    <source>
        <dbReference type="SMART" id="SM00867"/>
    </source>
</evidence>
<protein>
    <submittedName>
        <fullName evidence="2">Polyisoprenoid-binding protein YceI</fullName>
    </submittedName>
</protein>
<dbReference type="SUPFAM" id="SSF101874">
    <property type="entry name" value="YceI-like"/>
    <property type="match status" value="1"/>
</dbReference>
<proteinExistence type="predicted"/>
<dbReference type="InterPro" id="IPR007372">
    <property type="entry name" value="Lipid/polyisoprenoid-bd_YceI"/>
</dbReference>
<keyword evidence="3" id="KW-1185">Reference proteome</keyword>
<name>A0A1G7GRK2_9FLAO</name>
<dbReference type="PANTHER" id="PTHR34406">
    <property type="entry name" value="PROTEIN YCEI"/>
    <property type="match status" value="1"/>
</dbReference>
<organism evidence="2 3">
    <name type="scientific">Ulvibacter litoralis</name>
    <dbReference type="NCBI Taxonomy" id="227084"/>
    <lineage>
        <taxon>Bacteria</taxon>
        <taxon>Pseudomonadati</taxon>
        <taxon>Bacteroidota</taxon>
        <taxon>Flavobacteriia</taxon>
        <taxon>Flavobacteriales</taxon>
        <taxon>Flavobacteriaceae</taxon>
        <taxon>Ulvibacter</taxon>
    </lineage>
</organism>
<dbReference type="Gene3D" id="2.40.128.110">
    <property type="entry name" value="Lipid/polyisoprenoid-binding, YceI-like"/>
    <property type="match status" value="1"/>
</dbReference>
<dbReference type="EMBL" id="FNBA01000003">
    <property type="protein sequence ID" value="SDE90673.1"/>
    <property type="molecule type" value="Genomic_DNA"/>
</dbReference>